<feature type="transmembrane region" description="Helical" evidence="2">
    <location>
        <begin position="264"/>
        <end position="281"/>
    </location>
</feature>
<name>A0A9P5VL72_9FUNG</name>
<keyword evidence="2" id="KW-0472">Membrane</keyword>
<evidence type="ECO:0000256" key="1">
    <source>
        <dbReference type="SAM" id="MobiDB-lite"/>
    </source>
</evidence>
<dbReference type="InterPro" id="IPR037185">
    <property type="entry name" value="EmrE-like"/>
</dbReference>
<dbReference type="AlphaFoldDB" id="A0A9P5VL72"/>
<dbReference type="SUPFAM" id="SSF103481">
    <property type="entry name" value="Multidrug resistance efflux transporter EmrE"/>
    <property type="match status" value="2"/>
</dbReference>
<feature type="transmembrane region" description="Helical" evidence="2">
    <location>
        <begin position="364"/>
        <end position="388"/>
    </location>
</feature>
<keyword evidence="2" id="KW-1133">Transmembrane helix</keyword>
<dbReference type="GO" id="GO:0016020">
    <property type="term" value="C:membrane"/>
    <property type="evidence" value="ECO:0007669"/>
    <property type="project" value="InterPro"/>
</dbReference>
<dbReference type="Proteomes" id="UP000696485">
    <property type="component" value="Unassembled WGS sequence"/>
</dbReference>
<feature type="transmembrane region" description="Helical" evidence="2">
    <location>
        <begin position="231"/>
        <end position="252"/>
    </location>
</feature>
<feature type="region of interest" description="Disordered" evidence="1">
    <location>
        <begin position="1"/>
        <end position="75"/>
    </location>
</feature>
<feature type="transmembrane region" description="Helical" evidence="2">
    <location>
        <begin position="116"/>
        <end position="139"/>
    </location>
</feature>
<organism evidence="4 5">
    <name type="scientific">Podila minutissima</name>
    <dbReference type="NCBI Taxonomy" id="64525"/>
    <lineage>
        <taxon>Eukaryota</taxon>
        <taxon>Fungi</taxon>
        <taxon>Fungi incertae sedis</taxon>
        <taxon>Mucoromycota</taxon>
        <taxon>Mortierellomycotina</taxon>
        <taxon>Mortierellomycetes</taxon>
        <taxon>Mortierellales</taxon>
        <taxon>Mortierellaceae</taxon>
        <taxon>Podila</taxon>
    </lineage>
</organism>
<gene>
    <name evidence="4" type="ORF">BG006_006795</name>
</gene>
<feature type="transmembrane region" description="Helical" evidence="2">
    <location>
        <begin position="454"/>
        <end position="471"/>
    </location>
</feature>
<feature type="domain" description="EamA" evidence="3">
    <location>
        <begin position="329"/>
        <end position="471"/>
    </location>
</feature>
<feature type="transmembrane region" description="Helical" evidence="2">
    <location>
        <begin position="290"/>
        <end position="307"/>
    </location>
</feature>
<feature type="transmembrane region" description="Helical" evidence="2">
    <location>
        <begin position="327"/>
        <end position="343"/>
    </location>
</feature>
<feature type="transmembrane region" description="Helical" evidence="2">
    <location>
        <begin position="400"/>
        <end position="420"/>
    </location>
</feature>
<keyword evidence="2" id="KW-0812">Transmembrane</keyword>
<feature type="region of interest" description="Disordered" evidence="1">
    <location>
        <begin position="180"/>
        <end position="208"/>
    </location>
</feature>
<proteinExistence type="predicted"/>
<evidence type="ECO:0000259" key="3">
    <source>
        <dbReference type="Pfam" id="PF00892"/>
    </source>
</evidence>
<keyword evidence="5" id="KW-1185">Reference proteome</keyword>
<dbReference type="PANTHER" id="PTHR19346">
    <property type="entry name" value="SUGAR PHOSPHATE TRANSPORTER DOMAIN-CONTAINING PROTEIN"/>
    <property type="match status" value="1"/>
</dbReference>
<accession>A0A9P5VL72</accession>
<dbReference type="InterPro" id="IPR000620">
    <property type="entry name" value="EamA_dom"/>
</dbReference>
<feature type="transmembrane region" description="Helical" evidence="2">
    <location>
        <begin position="427"/>
        <end position="448"/>
    </location>
</feature>
<evidence type="ECO:0000313" key="5">
    <source>
        <dbReference type="Proteomes" id="UP000696485"/>
    </source>
</evidence>
<evidence type="ECO:0000256" key="2">
    <source>
        <dbReference type="SAM" id="Phobius"/>
    </source>
</evidence>
<feature type="compositionally biased region" description="Low complexity" evidence="1">
    <location>
        <begin position="18"/>
        <end position="58"/>
    </location>
</feature>
<dbReference type="Pfam" id="PF00892">
    <property type="entry name" value="EamA"/>
    <property type="match status" value="2"/>
</dbReference>
<reference evidence="4" key="1">
    <citation type="journal article" date="2020" name="Fungal Divers.">
        <title>Resolving the Mortierellaceae phylogeny through synthesis of multi-gene phylogenetics and phylogenomics.</title>
        <authorList>
            <person name="Vandepol N."/>
            <person name="Liber J."/>
            <person name="Desiro A."/>
            <person name="Na H."/>
            <person name="Kennedy M."/>
            <person name="Barry K."/>
            <person name="Grigoriev I.V."/>
            <person name="Miller A.N."/>
            <person name="O'Donnell K."/>
            <person name="Stajich J.E."/>
            <person name="Bonito G."/>
        </authorList>
    </citation>
    <scope>NUCLEOTIDE SEQUENCE</scope>
    <source>
        <strain evidence="4">NVP1</strain>
    </source>
</reference>
<feature type="transmembrane region" description="Helical" evidence="2">
    <location>
        <begin position="80"/>
        <end position="96"/>
    </location>
</feature>
<dbReference type="InterPro" id="IPR026505">
    <property type="entry name" value="Solute_c_fam_35_mem_F3/F4"/>
</dbReference>
<feature type="compositionally biased region" description="Low complexity" evidence="1">
    <location>
        <begin position="182"/>
        <end position="208"/>
    </location>
</feature>
<feature type="compositionally biased region" description="Basic and acidic residues" evidence="1">
    <location>
        <begin position="65"/>
        <end position="75"/>
    </location>
</feature>
<comment type="caution">
    <text evidence="4">The sequence shown here is derived from an EMBL/GenBank/DDBJ whole genome shotgun (WGS) entry which is preliminary data.</text>
</comment>
<protein>
    <recommendedName>
        <fullName evidence="3">EamA domain-containing protein</fullName>
    </recommendedName>
</protein>
<dbReference type="EMBL" id="JAAAUY010000411">
    <property type="protein sequence ID" value="KAF9330248.1"/>
    <property type="molecule type" value="Genomic_DNA"/>
</dbReference>
<sequence length="479" mass="53013">MSRTGGQRKAKDDRASEQSRQAQAETQTQTQVQTQALSQQYRDSSPSSQASTRRSSIRTAEPSQDGEHDSDERKEHNRRFKIASVILCICIFSFVLQTELTKLVQTSMGYHKPYLILWFAHSFWSIVLPAQFVYTTYLARSRPRNLTTFRDRVDYFARLIRQSTSNLYHRKTQYNAVDIDSPRASMSPAPSSPISTPSSGASTPSQSTVVNIPASHASSLTSREKAALNKYLFWVVFGMTTLFMVPSYLWYFCVNLTSMANLTAIYNTACFFAYLFSILLLKEKIVRNKVLAVVLSLVGVAIISLTSRSSSNSDDEDSAKASANKTGLLGDMLSLVGAALYGFEEVMYKKYSSPKVHSVTFANTMTGLMGVVTCLMLWVPIPILHFIGHEIFELPNMNEFLSILMIAVLGLVYNGCFMIVVSQTSPVFAAVGVMATIPLVALTDWAVFGDKVGWGNIVGGISILAGFAILVRENRKGSD</sequence>
<feature type="domain" description="EamA" evidence="3">
    <location>
        <begin position="228"/>
        <end position="304"/>
    </location>
</feature>
<dbReference type="PANTHER" id="PTHR19346:SF4">
    <property type="entry name" value="SUGAR PHOSPHATE TRANSPORTER DOMAIN-CONTAINING PROTEIN"/>
    <property type="match status" value="1"/>
</dbReference>
<evidence type="ECO:0000313" key="4">
    <source>
        <dbReference type="EMBL" id="KAF9330248.1"/>
    </source>
</evidence>